<dbReference type="Proteomes" id="UP001172102">
    <property type="component" value="Unassembled WGS sequence"/>
</dbReference>
<keyword evidence="2" id="KW-0378">Hydrolase</keyword>
<protein>
    <submittedName>
        <fullName evidence="2">Alpha/Beta hydrolase protein</fullName>
    </submittedName>
</protein>
<dbReference type="AlphaFoldDB" id="A0AA40DT26"/>
<gene>
    <name evidence="2" type="ORF">B0H67DRAFT_644354</name>
</gene>
<evidence type="ECO:0000313" key="3">
    <source>
        <dbReference type="Proteomes" id="UP001172102"/>
    </source>
</evidence>
<sequence length="282" mass="31450">MASPQPKPALALNPELFHISFGPVSTKTPTIIYLHGMISSHLESANMAPYLSDAYHLLLVDLNGHSNSAAITPYTIPAMADRVASLIRRRARNGTAHVVGVSMGGYVALDLARRYPSLVESVFNAGAVPLQDNRIAVWMLSHPGIVWYLFKLSFDWLPTSLVQWMQSRRGVIISDELLVDMRRNLRWDVVRDVLGSMLLFGSKELAEIRPRVVGVAAALSEDIEAMRREGLVLRENGNRASRAVVLEKAVHAWVLQYPELFARGVRAWVEGEELPEEYEALE</sequence>
<dbReference type="SUPFAM" id="SSF53474">
    <property type="entry name" value="alpha/beta-Hydrolases"/>
    <property type="match status" value="1"/>
</dbReference>
<accession>A0AA40DT26</accession>
<feature type="domain" description="AB hydrolase-1" evidence="1">
    <location>
        <begin position="29"/>
        <end position="127"/>
    </location>
</feature>
<dbReference type="EMBL" id="JAUKUA010000004">
    <property type="protein sequence ID" value="KAK0714500.1"/>
    <property type="molecule type" value="Genomic_DNA"/>
</dbReference>
<evidence type="ECO:0000259" key="1">
    <source>
        <dbReference type="Pfam" id="PF00561"/>
    </source>
</evidence>
<dbReference type="GO" id="GO:0016787">
    <property type="term" value="F:hydrolase activity"/>
    <property type="evidence" value="ECO:0007669"/>
    <property type="project" value="UniProtKB-KW"/>
</dbReference>
<dbReference type="Pfam" id="PF00561">
    <property type="entry name" value="Abhydrolase_1"/>
    <property type="match status" value="1"/>
</dbReference>
<proteinExistence type="predicted"/>
<evidence type="ECO:0000313" key="2">
    <source>
        <dbReference type="EMBL" id="KAK0714500.1"/>
    </source>
</evidence>
<dbReference type="GO" id="GO:0016020">
    <property type="term" value="C:membrane"/>
    <property type="evidence" value="ECO:0007669"/>
    <property type="project" value="TreeGrafter"/>
</dbReference>
<organism evidence="2 3">
    <name type="scientific">Lasiosphaeris hirsuta</name>
    <dbReference type="NCBI Taxonomy" id="260670"/>
    <lineage>
        <taxon>Eukaryota</taxon>
        <taxon>Fungi</taxon>
        <taxon>Dikarya</taxon>
        <taxon>Ascomycota</taxon>
        <taxon>Pezizomycotina</taxon>
        <taxon>Sordariomycetes</taxon>
        <taxon>Sordariomycetidae</taxon>
        <taxon>Sordariales</taxon>
        <taxon>Lasiosphaeriaceae</taxon>
        <taxon>Lasiosphaeris</taxon>
    </lineage>
</organism>
<dbReference type="Gene3D" id="3.40.50.1820">
    <property type="entry name" value="alpha/beta hydrolase"/>
    <property type="match status" value="1"/>
</dbReference>
<comment type="caution">
    <text evidence="2">The sequence shown here is derived from an EMBL/GenBank/DDBJ whole genome shotgun (WGS) entry which is preliminary data.</text>
</comment>
<keyword evidence="3" id="KW-1185">Reference proteome</keyword>
<dbReference type="InterPro" id="IPR000073">
    <property type="entry name" value="AB_hydrolase_1"/>
</dbReference>
<reference evidence="2" key="1">
    <citation type="submission" date="2023-06" db="EMBL/GenBank/DDBJ databases">
        <title>Genome-scale phylogeny and comparative genomics of the fungal order Sordariales.</title>
        <authorList>
            <consortium name="Lawrence Berkeley National Laboratory"/>
            <person name="Hensen N."/>
            <person name="Bonometti L."/>
            <person name="Westerberg I."/>
            <person name="Brannstrom I.O."/>
            <person name="Guillou S."/>
            <person name="Cros-Aarteil S."/>
            <person name="Calhoun S."/>
            <person name="Haridas S."/>
            <person name="Kuo A."/>
            <person name="Mondo S."/>
            <person name="Pangilinan J."/>
            <person name="Riley R."/>
            <person name="Labutti K."/>
            <person name="Andreopoulos B."/>
            <person name="Lipzen A."/>
            <person name="Chen C."/>
            <person name="Yanf M."/>
            <person name="Daum C."/>
            <person name="Ng V."/>
            <person name="Clum A."/>
            <person name="Steindorff A."/>
            <person name="Ohm R."/>
            <person name="Martin F."/>
            <person name="Silar P."/>
            <person name="Natvig D."/>
            <person name="Lalanne C."/>
            <person name="Gautier V."/>
            <person name="Ament-Velasquez S.L."/>
            <person name="Kruys A."/>
            <person name="Hutchinson M.I."/>
            <person name="Powell A.J."/>
            <person name="Barry K."/>
            <person name="Miller A.N."/>
            <person name="Grigoriev I.V."/>
            <person name="Debuchy R."/>
            <person name="Gladieux P."/>
            <person name="Thoren M.H."/>
            <person name="Johannesson H."/>
        </authorList>
    </citation>
    <scope>NUCLEOTIDE SEQUENCE</scope>
    <source>
        <strain evidence="2">SMH4607-1</strain>
    </source>
</reference>
<dbReference type="PANTHER" id="PTHR43798">
    <property type="entry name" value="MONOACYLGLYCEROL LIPASE"/>
    <property type="match status" value="1"/>
</dbReference>
<dbReference type="InterPro" id="IPR050266">
    <property type="entry name" value="AB_hydrolase_sf"/>
</dbReference>
<name>A0AA40DT26_9PEZI</name>
<dbReference type="InterPro" id="IPR029058">
    <property type="entry name" value="AB_hydrolase_fold"/>
</dbReference>
<dbReference type="PANTHER" id="PTHR43798:SF33">
    <property type="entry name" value="HYDROLASE, PUTATIVE (AFU_ORTHOLOGUE AFUA_2G14860)-RELATED"/>
    <property type="match status" value="1"/>
</dbReference>